<gene>
    <name evidence="2" type="ORF">GN958_ATG06072</name>
</gene>
<proteinExistence type="predicted"/>
<comment type="caution">
    <text evidence="2">The sequence shown here is derived from an EMBL/GenBank/DDBJ whole genome shotgun (WGS) entry which is preliminary data.</text>
</comment>
<dbReference type="EMBL" id="JAACNO010000809">
    <property type="protein sequence ID" value="KAF4144735.1"/>
    <property type="molecule type" value="Genomic_DNA"/>
</dbReference>
<name>A0A8S9UUP2_PHYIN</name>
<evidence type="ECO:0000313" key="2">
    <source>
        <dbReference type="EMBL" id="KAF4144735.1"/>
    </source>
</evidence>
<feature type="compositionally biased region" description="Basic residues" evidence="1">
    <location>
        <begin position="79"/>
        <end position="97"/>
    </location>
</feature>
<accession>A0A8S9UUP2</accession>
<protein>
    <submittedName>
        <fullName evidence="2">Uncharacterized protein</fullName>
    </submittedName>
</protein>
<feature type="compositionally biased region" description="Basic and acidic residues" evidence="1">
    <location>
        <begin position="60"/>
        <end position="76"/>
    </location>
</feature>
<reference evidence="2" key="1">
    <citation type="submission" date="2020-03" db="EMBL/GenBank/DDBJ databases">
        <title>Hybrid Assembly of Korean Phytophthora infestans isolates.</title>
        <authorList>
            <person name="Prokchorchik M."/>
            <person name="Lee Y."/>
            <person name="Seo J."/>
            <person name="Cho J.-H."/>
            <person name="Park Y.-E."/>
            <person name="Jang D.-C."/>
            <person name="Im J.-S."/>
            <person name="Choi J.-G."/>
            <person name="Park H.-J."/>
            <person name="Lee G.-B."/>
            <person name="Lee Y.-G."/>
            <person name="Hong S.-Y."/>
            <person name="Cho K."/>
            <person name="Sohn K.H."/>
        </authorList>
    </citation>
    <scope>NUCLEOTIDE SEQUENCE</scope>
    <source>
        <strain evidence="2">KR_2_A2</strain>
    </source>
</reference>
<dbReference type="Proteomes" id="UP000704712">
    <property type="component" value="Unassembled WGS sequence"/>
</dbReference>
<organism evidence="2 3">
    <name type="scientific">Phytophthora infestans</name>
    <name type="common">Potato late blight agent</name>
    <name type="synonym">Botrytis infestans</name>
    <dbReference type="NCBI Taxonomy" id="4787"/>
    <lineage>
        <taxon>Eukaryota</taxon>
        <taxon>Sar</taxon>
        <taxon>Stramenopiles</taxon>
        <taxon>Oomycota</taxon>
        <taxon>Peronosporomycetes</taxon>
        <taxon>Peronosporales</taxon>
        <taxon>Peronosporaceae</taxon>
        <taxon>Phytophthora</taxon>
    </lineage>
</organism>
<feature type="compositionally biased region" description="Basic and acidic residues" evidence="1">
    <location>
        <begin position="98"/>
        <end position="114"/>
    </location>
</feature>
<sequence>MLALHGTTTTLTTGTIHDITSTSYASGGTNVATTSEMLALHGTTTTLTTGTIRHHLHQHQLRERRDQHHHDQRDAGPARNHHYAHGRDHPRHHLHQHQLRERRDQHHRDQRDAGPARNNHYAHDRDHPRHHLQQHHDQLRELRDHHHHDQRDALHSRYRCQVADQEDHLPDGQLWWMVLYLLLAGAAVPRSHAQLGGYLYI</sequence>
<evidence type="ECO:0000313" key="3">
    <source>
        <dbReference type="Proteomes" id="UP000704712"/>
    </source>
</evidence>
<feature type="region of interest" description="Disordered" evidence="1">
    <location>
        <begin position="53"/>
        <end position="139"/>
    </location>
</feature>
<dbReference type="AlphaFoldDB" id="A0A8S9UUP2"/>
<evidence type="ECO:0000256" key="1">
    <source>
        <dbReference type="SAM" id="MobiDB-lite"/>
    </source>
</evidence>